<name>A0AAW9RSN4_9BACT</name>
<comment type="caution">
    <text evidence="1">The sequence shown here is derived from an EMBL/GenBank/DDBJ whole genome shotgun (WGS) entry which is preliminary data.</text>
</comment>
<gene>
    <name evidence="1" type="ORF">AAG747_01705</name>
</gene>
<evidence type="ECO:0000313" key="2">
    <source>
        <dbReference type="Proteomes" id="UP001403385"/>
    </source>
</evidence>
<dbReference type="RefSeq" id="WP_346819386.1">
    <property type="nucleotide sequence ID" value="NZ_JBDKWZ010000001.1"/>
</dbReference>
<evidence type="ECO:0000313" key="1">
    <source>
        <dbReference type="EMBL" id="MEN7546602.1"/>
    </source>
</evidence>
<dbReference type="AlphaFoldDB" id="A0AAW9RSN4"/>
<sequence>MLVVEQCRAYLNEAFNEQESNTIGNLKQIIEAGSELSEGEFLEFAQQHHREMLYLSFLFLIAKGPQTGLSQPALQKLIKVALPWLQQKPCKGPSKELVKEWIEACYELYGLETTVLLIKNSYWKDYVAANLVHPLLLAQHYTEAYAIMKLISVQERKYIVKARVELILLAEGWVKSHTGISDSWTWALQPAMERSYIQDGDEESEGFQQACMLILNDEKQAENPKTVALLEKIFSKVKRFAWYKGQAYRWSSLASGLVQWCLENREHSLVALCMDWAKQFYEWHGVHNLLYYVAHYLLLKEPEEKFLNALGRVNHFEEFEQLEQYISDTVLLGKVYDVLAKQLMEGEEIMDRYSTVLMLAEKITTDHPIHAWMQEKVAKGTYKEGLVAYAMKYSGGNHLDALMKSAEESPSYWSSIYAKSEYIQALASTQIDEAISRVSERPKLTIINQLIKSFTREEHWLKLFEVLKSVDNHDKEDIVEGLKSLWTSPAVIEAFVDLATGLTEEEAKIAAIALLSHYEDTKATAQWMERLQTGRPKLSGRLYGSGSVWTIAKAEGGDINTLNKYIIENPSIKKLSEIEFAHYIQSGKISTEACKRLLEAVSDEPESLQYSREGRTSCTPTASIIHTLQLLESDPAYESHLKALFTAIRQCPYYWQVTYHCAVKHFLATASLDQQEKYMPWIFEEARGMEYYSLLGSFAPWLVKNSSFDELIDRVKKIESEKPRNFDISYDALVIAFAVALSDQKRYGDSYQLIVQLDSHKRRQLEKLADVAGTSNHGAEFAQTAIHLLFSSRRPRPTTYRYGGLQKNQLWLAWTALVQLAVQAGDDAFATTLIQNVPASGVNKSKRFATALTELIASTADQALIELCLNAVFPHLGADYFEKHAKCIFQTIMVAETSKLKKLLEMIFGAQKLTRGVALVVKYTAVIALWERGEETLYQEYASQLNGKPNSLNDPALISLLLNDIPAGNVEQHFSQVVNLYGTEHIASALKKCGQSDRLWDCLSCLQCSDVEIQSIVRLFLFEFTQSSFILQAVPYVLSNYKALFLALWNLSLALLKEGKLEEAEAIVSEIEVIDKSALS</sequence>
<organism evidence="1 2">
    <name type="scientific">Rapidithrix thailandica</name>
    <dbReference type="NCBI Taxonomy" id="413964"/>
    <lineage>
        <taxon>Bacteria</taxon>
        <taxon>Pseudomonadati</taxon>
        <taxon>Bacteroidota</taxon>
        <taxon>Cytophagia</taxon>
        <taxon>Cytophagales</taxon>
        <taxon>Flammeovirgaceae</taxon>
        <taxon>Rapidithrix</taxon>
    </lineage>
</organism>
<dbReference type="EMBL" id="JBDKWZ010000001">
    <property type="protein sequence ID" value="MEN7546602.1"/>
    <property type="molecule type" value="Genomic_DNA"/>
</dbReference>
<proteinExistence type="predicted"/>
<accession>A0AAW9RSN4</accession>
<keyword evidence="2" id="KW-1185">Reference proteome</keyword>
<dbReference type="Proteomes" id="UP001403385">
    <property type="component" value="Unassembled WGS sequence"/>
</dbReference>
<protein>
    <submittedName>
        <fullName evidence="1">Uncharacterized protein</fullName>
    </submittedName>
</protein>
<reference evidence="1 2" key="1">
    <citation type="submission" date="2024-04" db="EMBL/GenBank/DDBJ databases">
        <title>Novel genus in family Flammeovirgaceae.</title>
        <authorList>
            <person name="Nguyen T.H."/>
            <person name="Vuong T.Q."/>
            <person name="Le H."/>
            <person name="Kim S.-G."/>
        </authorList>
    </citation>
    <scope>NUCLEOTIDE SEQUENCE [LARGE SCALE GENOMIC DNA]</scope>
    <source>
        <strain evidence="1 2">JCM 23209</strain>
    </source>
</reference>